<evidence type="ECO:0000256" key="1">
    <source>
        <dbReference type="ARBA" id="ARBA00004496"/>
    </source>
</evidence>
<dbReference type="Gene3D" id="3.40.50.1820">
    <property type="entry name" value="alpha/beta hydrolase"/>
    <property type="match status" value="1"/>
</dbReference>
<dbReference type="InterPro" id="IPR022742">
    <property type="entry name" value="Hydrolase_4"/>
</dbReference>
<keyword evidence="7" id="KW-1133">Transmembrane helix</keyword>
<proteinExistence type="inferred from homology"/>
<dbReference type="AlphaFoldDB" id="A0A0P5JJV8"/>
<keyword evidence="8" id="KW-0472">Membrane</keyword>
<evidence type="ECO:0000256" key="5">
    <source>
        <dbReference type="ARBA" id="ARBA00022801"/>
    </source>
</evidence>
<evidence type="ECO:0000256" key="13">
    <source>
        <dbReference type="ARBA" id="ARBA00079023"/>
    </source>
</evidence>
<evidence type="ECO:0000256" key="12">
    <source>
        <dbReference type="ARBA" id="ARBA00073591"/>
    </source>
</evidence>
<name>A0A0P5JJV8_9CRUS</name>
<comment type="function">
    <text evidence="11">Possible role in granule neuron development.</text>
</comment>
<accession>A0A0P5JJV8</accession>
<evidence type="ECO:0000256" key="8">
    <source>
        <dbReference type="ARBA" id="ARBA00023136"/>
    </source>
</evidence>
<evidence type="ECO:0000313" key="16">
    <source>
        <dbReference type="Proteomes" id="UP000076858"/>
    </source>
</evidence>
<dbReference type="GO" id="GO:0005737">
    <property type="term" value="C:cytoplasm"/>
    <property type="evidence" value="ECO:0007669"/>
    <property type="project" value="UniProtKB-SubCell"/>
</dbReference>
<organism evidence="15 16">
    <name type="scientific">Daphnia magna</name>
    <dbReference type="NCBI Taxonomy" id="35525"/>
    <lineage>
        <taxon>Eukaryota</taxon>
        <taxon>Metazoa</taxon>
        <taxon>Ecdysozoa</taxon>
        <taxon>Arthropoda</taxon>
        <taxon>Crustacea</taxon>
        <taxon>Branchiopoda</taxon>
        <taxon>Diplostraca</taxon>
        <taxon>Cladocera</taxon>
        <taxon>Anomopoda</taxon>
        <taxon>Daphniidae</taxon>
        <taxon>Daphnia</taxon>
    </lineage>
</organism>
<keyword evidence="16" id="KW-1185">Reference proteome</keyword>
<dbReference type="OrthoDB" id="284184at2759"/>
<dbReference type="InterPro" id="IPR029058">
    <property type="entry name" value="AB_hydrolase_fold"/>
</dbReference>
<dbReference type="Pfam" id="PF12146">
    <property type="entry name" value="Hydrolase_4"/>
    <property type="match status" value="1"/>
</dbReference>
<evidence type="ECO:0000256" key="3">
    <source>
        <dbReference type="ARBA" id="ARBA00022490"/>
    </source>
</evidence>
<dbReference type="STRING" id="35525.A0A0P5JJV8"/>
<evidence type="ECO:0000256" key="11">
    <source>
        <dbReference type="ARBA" id="ARBA00056841"/>
    </source>
</evidence>
<gene>
    <name evidence="15" type="ORF">APZ42_032525</name>
</gene>
<dbReference type="PRINTS" id="PR00111">
    <property type="entry name" value="ABHYDROLASE"/>
</dbReference>
<evidence type="ECO:0000256" key="2">
    <source>
        <dbReference type="ARBA" id="ARBA00004606"/>
    </source>
</evidence>
<dbReference type="InterPro" id="IPR000073">
    <property type="entry name" value="AB_hydrolase_1"/>
</dbReference>
<feature type="domain" description="Serine aminopeptidase S33" evidence="14">
    <location>
        <begin position="117"/>
        <end position="228"/>
    </location>
</feature>
<sequence length="302" mass="33156">MVVLGRTAKIVLGSGALLLLLWVTLLVFSANSIDESSPPSSQPLKDVKKQPHATKKKKKTQEKEPDTPWRKYNLKELVIPESAKQAAKNITPVPLPLSVRRIETHSIVVNPPEVKSKLTFVFLHGAAFKSQDWADLGTLGLLGALGYKSIAVDLPGFGKTTTTLDGIRDNYVNKVDYMTTLMKELQLKEKQIVLVSPSMSGNYALPYILTHPEMVAGFVVISPAASGIVPPSKVKALQVPTMLIYGDRDTSLGPTSHRDLKTIPNFQAFVLPKAGHAAYLDQPDTFHSLLYNFVKKIDAHPR</sequence>
<evidence type="ECO:0000256" key="4">
    <source>
        <dbReference type="ARBA" id="ARBA00022692"/>
    </source>
</evidence>
<keyword evidence="6" id="KW-0735">Signal-anchor</keyword>
<reference evidence="15 16" key="1">
    <citation type="submission" date="2016-03" db="EMBL/GenBank/DDBJ databases">
        <title>EvidentialGene: Evidence-directed Construction of Genes on Genomes.</title>
        <authorList>
            <person name="Gilbert D.G."/>
            <person name="Choi J.-H."/>
            <person name="Mockaitis K."/>
            <person name="Colbourne J."/>
            <person name="Pfrender M."/>
        </authorList>
    </citation>
    <scope>NUCLEOTIDE SEQUENCE [LARGE SCALE GENOMIC DNA]</scope>
    <source>
        <strain evidence="15 16">Xinb3</strain>
        <tissue evidence="15">Complete organism</tissue>
    </source>
</reference>
<evidence type="ECO:0000256" key="6">
    <source>
        <dbReference type="ARBA" id="ARBA00022968"/>
    </source>
</evidence>
<evidence type="ECO:0000313" key="15">
    <source>
        <dbReference type="EMBL" id="KZS04256.1"/>
    </source>
</evidence>
<keyword evidence="9" id="KW-0325">Glycoprotein</keyword>
<dbReference type="SUPFAM" id="SSF53474">
    <property type="entry name" value="alpha/beta-Hydrolases"/>
    <property type="match status" value="1"/>
</dbReference>
<keyword evidence="3" id="KW-0963">Cytoplasm</keyword>
<dbReference type="PANTHER" id="PTHR46197:SF3">
    <property type="entry name" value="AB HYDROLASE-1 DOMAIN-CONTAINING PROTEIN"/>
    <property type="match status" value="1"/>
</dbReference>
<dbReference type="PANTHER" id="PTHR46197">
    <property type="entry name" value="PROTEIN ABHD14B-LIKE"/>
    <property type="match status" value="1"/>
</dbReference>
<evidence type="ECO:0000256" key="9">
    <source>
        <dbReference type="ARBA" id="ARBA00023180"/>
    </source>
</evidence>
<evidence type="ECO:0000256" key="10">
    <source>
        <dbReference type="ARBA" id="ARBA00037942"/>
    </source>
</evidence>
<comment type="similarity">
    <text evidence="10">Belongs to the AB hydrolase superfamily. ABHD14 family.</text>
</comment>
<evidence type="ECO:0000256" key="7">
    <source>
        <dbReference type="ARBA" id="ARBA00022989"/>
    </source>
</evidence>
<dbReference type="Proteomes" id="UP000076858">
    <property type="component" value="Unassembled WGS sequence"/>
</dbReference>
<dbReference type="FunFam" id="3.40.50.1820:FF:000093">
    <property type="entry name" value="protein ABHD14A isoform X1"/>
    <property type="match status" value="1"/>
</dbReference>
<protein>
    <recommendedName>
        <fullName evidence="12">Protein ABHD14A</fullName>
    </recommendedName>
    <alternativeName>
        <fullName evidence="13">Alpha/beta hydrolase domain-containing protein 14A</fullName>
    </alternativeName>
</protein>
<comment type="subcellular location">
    <subcellularLocation>
        <location evidence="1">Cytoplasm</location>
    </subcellularLocation>
    <subcellularLocation>
        <location evidence="2">Membrane</location>
        <topology evidence="2">Single-pass type II membrane protein</topology>
    </subcellularLocation>
</comment>
<comment type="caution">
    <text evidence="15">The sequence shown here is derived from an EMBL/GenBank/DDBJ whole genome shotgun (WGS) entry which is preliminary data.</text>
</comment>
<dbReference type="EMBL" id="LRGB01003123">
    <property type="protein sequence ID" value="KZS04256.1"/>
    <property type="molecule type" value="Genomic_DNA"/>
</dbReference>
<keyword evidence="4" id="KW-0812">Transmembrane</keyword>
<keyword evidence="5" id="KW-0378">Hydrolase</keyword>
<evidence type="ECO:0000259" key="14">
    <source>
        <dbReference type="Pfam" id="PF12146"/>
    </source>
</evidence>
<dbReference type="GO" id="GO:0016787">
    <property type="term" value="F:hydrolase activity"/>
    <property type="evidence" value="ECO:0007669"/>
    <property type="project" value="UniProtKB-KW"/>
</dbReference>
<dbReference type="GO" id="GO:0016020">
    <property type="term" value="C:membrane"/>
    <property type="evidence" value="ECO:0007669"/>
    <property type="project" value="UniProtKB-SubCell"/>
</dbReference>